<dbReference type="RefSeq" id="WP_169640592.1">
    <property type="nucleotide sequence ID" value="NZ_CP048788.1"/>
</dbReference>
<dbReference type="KEGG" id="rpon:G3256_09475"/>
<dbReference type="AlphaFoldDB" id="A0A858STN9"/>
<organism evidence="2 3">
    <name type="scientific">Roseobacter ponti</name>
    <dbReference type="NCBI Taxonomy" id="1891787"/>
    <lineage>
        <taxon>Bacteria</taxon>
        <taxon>Pseudomonadati</taxon>
        <taxon>Pseudomonadota</taxon>
        <taxon>Alphaproteobacteria</taxon>
        <taxon>Rhodobacterales</taxon>
        <taxon>Roseobacteraceae</taxon>
        <taxon>Roseobacter</taxon>
    </lineage>
</organism>
<evidence type="ECO:0000313" key="2">
    <source>
        <dbReference type="EMBL" id="QJF51377.1"/>
    </source>
</evidence>
<dbReference type="SUPFAM" id="SSF55729">
    <property type="entry name" value="Acyl-CoA N-acyltransferases (Nat)"/>
    <property type="match status" value="1"/>
</dbReference>
<dbReference type="Proteomes" id="UP000503308">
    <property type="component" value="Chromosome"/>
</dbReference>
<dbReference type="InterPro" id="IPR000182">
    <property type="entry name" value="GNAT_dom"/>
</dbReference>
<evidence type="ECO:0000259" key="1">
    <source>
        <dbReference type="PROSITE" id="PS51186"/>
    </source>
</evidence>
<accession>A0A858STN9</accession>
<name>A0A858STN9_9RHOB</name>
<evidence type="ECO:0000313" key="3">
    <source>
        <dbReference type="Proteomes" id="UP000503308"/>
    </source>
</evidence>
<dbReference type="EMBL" id="CP048788">
    <property type="protein sequence ID" value="QJF51377.1"/>
    <property type="molecule type" value="Genomic_DNA"/>
</dbReference>
<sequence length="144" mass="15926">MIRPAIRLLTRADTAAALELYTDLTLGPPACDRTAFHRVLEHPGTTVTGAFEGDFLVSMVTLHLLPNVTWDARPYALIENVVTRKDRRGEGFGRLTIGAALERAWAADAYKVMLLTGQRRGAKGFYEAVGFSSEDKHAMVIRRP</sequence>
<dbReference type="Pfam" id="PF00583">
    <property type="entry name" value="Acetyltransf_1"/>
    <property type="match status" value="1"/>
</dbReference>
<feature type="domain" description="N-acetyltransferase" evidence="1">
    <location>
        <begin position="4"/>
        <end position="144"/>
    </location>
</feature>
<gene>
    <name evidence="2" type="ORF">G3256_09475</name>
</gene>
<keyword evidence="2" id="KW-0808">Transferase</keyword>
<dbReference type="Gene3D" id="3.40.630.30">
    <property type="match status" value="1"/>
</dbReference>
<dbReference type="GO" id="GO:0016747">
    <property type="term" value="F:acyltransferase activity, transferring groups other than amino-acyl groups"/>
    <property type="evidence" value="ECO:0007669"/>
    <property type="project" value="InterPro"/>
</dbReference>
<protein>
    <submittedName>
        <fullName evidence="2">GNAT family N-acetyltransferase</fullName>
    </submittedName>
</protein>
<proteinExistence type="predicted"/>
<dbReference type="InterPro" id="IPR016181">
    <property type="entry name" value="Acyl_CoA_acyltransferase"/>
</dbReference>
<reference evidence="2 3" key="1">
    <citation type="submission" date="2020-02" db="EMBL/GenBank/DDBJ databases">
        <title>Genome sequence of Roseobacter ponti.</title>
        <authorList>
            <person name="Hollensteiner J."/>
            <person name="Schneider D."/>
            <person name="Poehlein A."/>
            <person name="Daniel R."/>
        </authorList>
    </citation>
    <scope>NUCLEOTIDE SEQUENCE [LARGE SCALE GENOMIC DNA]</scope>
    <source>
        <strain evidence="2 3">DSM 106830</strain>
    </source>
</reference>
<dbReference type="PROSITE" id="PS51186">
    <property type="entry name" value="GNAT"/>
    <property type="match status" value="1"/>
</dbReference>
<keyword evidence="3" id="KW-1185">Reference proteome</keyword>